<dbReference type="AlphaFoldDB" id="A0AA39RN15"/>
<evidence type="ECO:0000313" key="10">
    <source>
        <dbReference type="Proteomes" id="UP001168877"/>
    </source>
</evidence>
<dbReference type="Proteomes" id="UP001168877">
    <property type="component" value="Unassembled WGS sequence"/>
</dbReference>
<protein>
    <recommendedName>
        <fullName evidence="6">Protein FAR1-RELATED SEQUENCE</fullName>
    </recommendedName>
</protein>
<comment type="subcellular location">
    <subcellularLocation>
        <location evidence="6">Nucleus</location>
    </subcellularLocation>
</comment>
<feature type="domain" description="SWIM-type" evidence="8">
    <location>
        <begin position="46"/>
        <end position="84"/>
    </location>
</feature>
<evidence type="ECO:0000256" key="1">
    <source>
        <dbReference type="ARBA" id="ARBA00005889"/>
    </source>
</evidence>
<dbReference type="InterPro" id="IPR007527">
    <property type="entry name" value="Znf_SWIM"/>
</dbReference>
<evidence type="ECO:0000313" key="9">
    <source>
        <dbReference type="EMBL" id="KAK0575132.1"/>
    </source>
</evidence>
<dbReference type="PANTHER" id="PTHR31669:SF283">
    <property type="entry name" value="PROTEIN FAR1-RELATED SEQUENCE"/>
    <property type="match status" value="1"/>
</dbReference>
<dbReference type="PANTHER" id="PTHR31669">
    <property type="entry name" value="PROTEIN FAR1-RELATED SEQUENCE 10-RELATED"/>
    <property type="match status" value="1"/>
</dbReference>
<keyword evidence="2 6" id="KW-0479">Metal-binding</keyword>
<dbReference type="EMBL" id="JAUESC010000387">
    <property type="protein sequence ID" value="KAK0575132.1"/>
    <property type="molecule type" value="Genomic_DNA"/>
</dbReference>
<reference evidence="9" key="1">
    <citation type="journal article" date="2022" name="Plant J.">
        <title>Strategies of tolerance reflected in two North American maple genomes.</title>
        <authorList>
            <person name="McEvoy S.L."/>
            <person name="Sezen U.U."/>
            <person name="Trouern-Trend A."/>
            <person name="McMahon S.M."/>
            <person name="Schaberg P.G."/>
            <person name="Yang J."/>
            <person name="Wegrzyn J.L."/>
            <person name="Swenson N.G."/>
        </authorList>
    </citation>
    <scope>NUCLEOTIDE SEQUENCE</scope>
    <source>
        <strain evidence="9">NS2018</strain>
    </source>
</reference>
<dbReference type="GO" id="GO:0008270">
    <property type="term" value="F:zinc ion binding"/>
    <property type="evidence" value="ECO:0007669"/>
    <property type="project" value="UniProtKB-UniRule"/>
</dbReference>
<organism evidence="9 10">
    <name type="scientific">Acer saccharum</name>
    <name type="common">Sugar maple</name>
    <dbReference type="NCBI Taxonomy" id="4024"/>
    <lineage>
        <taxon>Eukaryota</taxon>
        <taxon>Viridiplantae</taxon>
        <taxon>Streptophyta</taxon>
        <taxon>Embryophyta</taxon>
        <taxon>Tracheophyta</taxon>
        <taxon>Spermatophyta</taxon>
        <taxon>Magnoliopsida</taxon>
        <taxon>eudicotyledons</taxon>
        <taxon>Gunneridae</taxon>
        <taxon>Pentapetalae</taxon>
        <taxon>rosids</taxon>
        <taxon>malvids</taxon>
        <taxon>Sapindales</taxon>
        <taxon>Sapindaceae</taxon>
        <taxon>Hippocastanoideae</taxon>
        <taxon>Acereae</taxon>
        <taxon>Acer</taxon>
    </lineage>
</organism>
<keyword evidence="6" id="KW-0539">Nucleus</keyword>
<comment type="function">
    <text evidence="6">Putative transcription activator involved in regulating light control of development.</text>
</comment>
<accession>A0AA39RN15</accession>
<evidence type="ECO:0000256" key="3">
    <source>
        <dbReference type="ARBA" id="ARBA00022771"/>
    </source>
</evidence>
<gene>
    <name evidence="9" type="ORF">LWI29_034397</name>
</gene>
<dbReference type="GO" id="GO:0006355">
    <property type="term" value="P:regulation of DNA-templated transcription"/>
    <property type="evidence" value="ECO:0007669"/>
    <property type="project" value="UniProtKB-UniRule"/>
</dbReference>
<dbReference type="InterPro" id="IPR031052">
    <property type="entry name" value="FHY3/FAR1"/>
</dbReference>
<evidence type="ECO:0000256" key="5">
    <source>
        <dbReference type="PROSITE-ProRule" id="PRU00325"/>
    </source>
</evidence>
<keyword evidence="3 5" id="KW-0863">Zinc-finger</keyword>
<reference evidence="9" key="2">
    <citation type="submission" date="2023-06" db="EMBL/GenBank/DDBJ databases">
        <authorList>
            <person name="Swenson N.G."/>
            <person name="Wegrzyn J.L."/>
            <person name="Mcevoy S.L."/>
        </authorList>
    </citation>
    <scope>NUCLEOTIDE SEQUENCE</scope>
    <source>
        <strain evidence="9">NS2018</strain>
        <tissue evidence="9">Leaf</tissue>
    </source>
</reference>
<feature type="region of interest" description="Disordered" evidence="7">
    <location>
        <begin position="204"/>
        <end position="225"/>
    </location>
</feature>
<name>A0AA39RN15_ACESA</name>
<evidence type="ECO:0000256" key="2">
    <source>
        <dbReference type="ARBA" id="ARBA00022723"/>
    </source>
</evidence>
<dbReference type="Pfam" id="PF04434">
    <property type="entry name" value="SWIM"/>
    <property type="match status" value="1"/>
</dbReference>
<sequence>MSTRYTHEVLKKFQVEVLGASGCFFLSEGDIGLTKDFKVQDFEKNVSLMVTWDEKEQDARCLCRMYEYYGFLCRHAICVLQSIGIFNISSYFILKRWTKDVRGLDSVSYISNGVESKKQRFDELFYQATKLSEEALLSHESFTIAYHALQEALEKCATVNYSLNVSKESKFGLQEFQDKEHADVNLSPNISLLDPQISITKGAPKRMKSGIKKSNRKKIQKLKKG</sequence>
<keyword evidence="10" id="KW-1185">Reference proteome</keyword>
<dbReference type="SMART" id="SM00575">
    <property type="entry name" value="ZnF_PMZ"/>
    <property type="match status" value="1"/>
</dbReference>
<dbReference type="GO" id="GO:0005634">
    <property type="term" value="C:nucleus"/>
    <property type="evidence" value="ECO:0007669"/>
    <property type="project" value="UniProtKB-SubCell"/>
</dbReference>
<proteinExistence type="inferred from homology"/>
<comment type="similarity">
    <text evidence="1 6">Belongs to the FHY3/FAR1 family.</text>
</comment>
<evidence type="ECO:0000259" key="8">
    <source>
        <dbReference type="PROSITE" id="PS50966"/>
    </source>
</evidence>
<keyword evidence="4 6" id="KW-0862">Zinc</keyword>
<evidence type="ECO:0000256" key="4">
    <source>
        <dbReference type="ARBA" id="ARBA00022833"/>
    </source>
</evidence>
<dbReference type="InterPro" id="IPR006564">
    <property type="entry name" value="Znf_PMZ"/>
</dbReference>
<comment type="caution">
    <text evidence="9">The sequence shown here is derived from an EMBL/GenBank/DDBJ whole genome shotgun (WGS) entry which is preliminary data.</text>
</comment>
<dbReference type="PROSITE" id="PS50966">
    <property type="entry name" value="ZF_SWIM"/>
    <property type="match status" value="1"/>
</dbReference>
<evidence type="ECO:0000256" key="7">
    <source>
        <dbReference type="SAM" id="MobiDB-lite"/>
    </source>
</evidence>
<evidence type="ECO:0000256" key="6">
    <source>
        <dbReference type="RuleBase" id="RU367018"/>
    </source>
</evidence>